<dbReference type="RefSeq" id="WP_207689371.1">
    <property type="nucleotide sequence ID" value="NZ_CP061799.1"/>
</dbReference>
<evidence type="ECO:0000313" key="4">
    <source>
        <dbReference type="Proteomes" id="UP000663720"/>
    </source>
</evidence>
<evidence type="ECO:0000259" key="2">
    <source>
        <dbReference type="Pfam" id="PF12849"/>
    </source>
</evidence>
<dbReference type="Pfam" id="PF12849">
    <property type="entry name" value="PBP_like_2"/>
    <property type="match status" value="1"/>
</dbReference>
<keyword evidence="4" id="KW-1185">Reference proteome</keyword>
<reference evidence="3" key="1">
    <citation type="journal article" date="2021" name="Microb. Physiol.">
        <title>Proteogenomic Insights into the Physiology of Marine, Sulfate-Reducing, Filamentous Desulfonema limicola and Desulfonema magnum.</title>
        <authorList>
            <person name="Schnaars V."/>
            <person name="Wohlbrand L."/>
            <person name="Scheve S."/>
            <person name="Hinrichs C."/>
            <person name="Reinhardt R."/>
            <person name="Rabus R."/>
        </authorList>
    </citation>
    <scope>NUCLEOTIDE SEQUENCE</scope>
    <source>
        <strain evidence="3">5ac10</strain>
    </source>
</reference>
<dbReference type="Proteomes" id="UP000663720">
    <property type="component" value="Chromosome"/>
</dbReference>
<evidence type="ECO:0000313" key="3">
    <source>
        <dbReference type="EMBL" id="QTA83543.1"/>
    </source>
</evidence>
<feature type="chain" id="PRO_5037860459" evidence="1">
    <location>
        <begin position="22"/>
        <end position="138"/>
    </location>
</feature>
<organism evidence="3 4">
    <name type="scientific">Desulfonema limicola</name>
    <dbReference type="NCBI Taxonomy" id="45656"/>
    <lineage>
        <taxon>Bacteria</taxon>
        <taxon>Pseudomonadati</taxon>
        <taxon>Thermodesulfobacteriota</taxon>
        <taxon>Desulfobacteria</taxon>
        <taxon>Desulfobacterales</taxon>
        <taxon>Desulfococcaceae</taxon>
        <taxon>Desulfonema</taxon>
    </lineage>
</organism>
<dbReference type="Gene3D" id="3.40.190.10">
    <property type="entry name" value="Periplasmic binding protein-like II"/>
    <property type="match status" value="1"/>
</dbReference>
<gene>
    <name evidence="3" type="ORF">dnl_59560</name>
</gene>
<keyword evidence="1" id="KW-0732">Signal</keyword>
<dbReference type="InterPro" id="IPR024370">
    <property type="entry name" value="PBP_domain"/>
</dbReference>
<dbReference type="AlphaFoldDB" id="A0A975BDW6"/>
<dbReference type="KEGG" id="dli:dnl_59560"/>
<sequence length="138" mass="15629">MKKVLIYLLIAMLFSSAAAFADILIISNKDVPDTALSQKNVQEIFLGKRVQWSDNSKIHFVTIKNPDIHEAFLKQYLKKSDAKWKAYWKRMVFTGRGTPPQQFGTTQELLEYVSKTDGAVGYIDSETTAVNVKVVNVK</sequence>
<name>A0A975BDW6_9BACT</name>
<dbReference type="SUPFAM" id="SSF53850">
    <property type="entry name" value="Periplasmic binding protein-like II"/>
    <property type="match status" value="1"/>
</dbReference>
<accession>A0A975BDW6</accession>
<evidence type="ECO:0000256" key="1">
    <source>
        <dbReference type="SAM" id="SignalP"/>
    </source>
</evidence>
<proteinExistence type="predicted"/>
<feature type="domain" description="PBP" evidence="2">
    <location>
        <begin position="18"/>
        <end position="129"/>
    </location>
</feature>
<dbReference type="EMBL" id="CP061799">
    <property type="protein sequence ID" value="QTA83543.1"/>
    <property type="molecule type" value="Genomic_DNA"/>
</dbReference>
<feature type="signal peptide" evidence="1">
    <location>
        <begin position="1"/>
        <end position="21"/>
    </location>
</feature>
<protein>
    <submittedName>
        <fullName evidence="3">Phosphate-binding protein domain-containing protein</fullName>
    </submittedName>
</protein>